<organism evidence="1 2">
    <name type="scientific">Dentiscutata heterogama</name>
    <dbReference type="NCBI Taxonomy" id="1316150"/>
    <lineage>
        <taxon>Eukaryota</taxon>
        <taxon>Fungi</taxon>
        <taxon>Fungi incertae sedis</taxon>
        <taxon>Mucoromycota</taxon>
        <taxon>Glomeromycotina</taxon>
        <taxon>Glomeromycetes</taxon>
        <taxon>Diversisporales</taxon>
        <taxon>Gigasporaceae</taxon>
        <taxon>Dentiscutata</taxon>
    </lineage>
</organism>
<reference evidence="1" key="1">
    <citation type="submission" date="2021-06" db="EMBL/GenBank/DDBJ databases">
        <authorList>
            <person name="Kallberg Y."/>
            <person name="Tangrot J."/>
            <person name="Rosling A."/>
        </authorList>
    </citation>
    <scope>NUCLEOTIDE SEQUENCE</scope>
    <source>
        <strain evidence="1">IL203A</strain>
    </source>
</reference>
<gene>
    <name evidence="1" type="ORF">DHETER_LOCUS7104</name>
</gene>
<name>A0ACA9MKU6_9GLOM</name>
<dbReference type="Proteomes" id="UP000789702">
    <property type="component" value="Unassembled WGS sequence"/>
</dbReference>
<protein>
    <submittedName>
        <fullName evidence="1">13485_t:CDS:1</fullName>
    </submittedName>
</protein>
<comment type="caution">
    <text evidence="1">The sequence shown here is derived from an EMBL/GenBank/DDBJ whole genome shotgun (WGS) entry which is preliminary data.</text>
</comment>
<dbReference type="EMBL" id="CAJVPU010009657">
    <property type="protein sequence ID" value="CAG8597274.1"/>
    <property type="molecule type" value="Genomic_DNA"/>
</dbReference>
<accession>A0ACA9MKU6</accession>
<sequence>DFCKKDPERVDNYFIYDFCCAIAKFYNSENAHQIVANKKLSEYFGCFIQPIELPANRKGDKPRTDSTISFSEPYFSVFSIVISDKAIIELLTSLYPLAWYKDDEIKLSISKTFYALKKSLQLLNQYYTEVDDKLA</sequence>
<evidence type="ECO:0000313" key="1">
    <source>
        <dbReference type="EMBL" id="CAG8597274.1"/>
    </source>
</evidence>
<evidence type="ECO:0000313" key="2">
    <source>
        <dbReference type="Proteomes" id="UP000789702"/>
    </source>
</evidence>
<proteinExistence type="predicted"/>
<feature type="non-terminal residue" evidence="1">
    <location>
        <position position="1"/>
    </location>
</feature>
<keyword evidence="2" id="KW-1185">Reference proteome</keyword>